<comment type="caution">
    <text evidence="2">The sequence shown here is derived from an EMBL/GenBank/DDBJ whole genome shotgun (WGS) entry which is preliminary data.</text>
</comment>
<gene>
    <name evidence="2" type="ORF">DAMNIGENAA_32550</name>
</gene>
<dbReference type="RefSeq" id="WP_281795884.1">
    <property type="nucleotide sequence ID" value="NZ_BSDR01000001.1"/>
</dbReference>
<accession>A0A9W6FVY9</accession>
<dbReference type="SUPFAM" id="SSF81296">
    <property type="entry name" value="E set domains"/>
    <property type="match status" value="1"/>
</dbReference>
<dbReference type="InterPro" id="IPR032640">
    <property type="entry name" value="AMPK1_CBM"/>
</dbReference>
<dbReference type="EMBL" id="BSDR01000001">
    <property type="protein sequence ID" value="GLI35822.1"/>
    <property type="molecule type" value="Genomic_DNA"/>
</dbReference>
<sequence length="88" mass="9852">MDAQVPVKFQYFDPTAKEVCVAGSFNQWSQRSHCMSEKEGLWSLSVPLTPGRYQYVLVIDGKSWRPDPGAILSEDNGFDGKNSVLIVE</sequence>
<dbReference type="InterPro" id="IPR013783">
    <property type="entry name" value="Ig-like_fold"/>
</dbReference>
<dbReference type="CDD" id="cd07184">
    <property type="entry name" value="E_set_Isoamylase_like_N"/>
    <property type="match status" value="1"/>
</dbReference>
<evidence type="ECO:0000313" key="2">
    <source>
        <dbReference type="EMBL" id="GLI35822.1"/>
    </source>
</evidence>
<evidence type="ECO:0000313" key="3">
    <source>
        <dbReference type="Proteomes" id="UP001144372"/>
    </source>
</evidence>
<dbReference type="Proteomes" id="UP001144372">
    <property type="component" value="Unassembled WGS sequence"/>
</dbReference>
<protein>
    <recommendedName>
        <fullName evidence="1">AMP-activated protein kinase glycogen-binding domain-containing protein</fullName>
    </recommendedName>
</protein>
<evidence type="ECO:0000259" key="1">
    <source>
        <dbReference type="Pfam" id="PF16561"/>
    </source>
</evidence>
<proteinExistence type="predicted"/>
<reference evidence="2" key="1">
    <citation type="submission" date="2022-12" db="EMBL/GenBank/DDBJ databases">
        <title>Reference genome sequencing for broad-spectrum identification of bacterial and archaeal isolates by mass spectrometry.</title>
        <authorList>
            <person name="Sekiguchi Y."/>
            <person name="Tourlousse D.M."/>
        </authorList>
    </citation>
    <scope>NUCLEOTIDE SEQUENCE</scope>
    <source>
        <strain evidence="2">ASRB1</strain>
    </source>
</reference>
<feature type="domain" description="AMP-activated protein kinase glycogen-binding" evidence="1">
    <location>
        <begin position="5"/>
        <end position="76"/>
    </location>
</feature>
<dbReference type="InterPro" id="IPR014756">
    <property type="entry name" value="Ig_E-set"/>
</dbReference>
<organism evidence="2 3">
    <name type="scientific">Desulforhabdus amnigena</name>
    <dbReference type="NCBI Taxonomy" id="40218"/>
    <lineage>
        <taxon>Bacteria</taxon>
        <taxon>Pseudomonadati</taxon>
        <taxon>Thermodesulfobacteriota</taxon>
        <taxon>Syntrophobacteria</taxon>
        <taxon>Syntrophobacterales</taxon>
        <taxon>Syntrophobacteraceae</taxon>
        <taxon>Desulforhabdus</taxon>
    </lineage>
</organism>
<dbReference type="AlphaFoldDB" id="A0A9W6FVY9"/>
<dbReference type="Pfam" id="PF16561">
    <property type="entry name" value="AMPK1_CBM"/>
    <property type="match status" value="1"/>
</dbReference>
<keyword evidence="3" id="KW-1185">Reference proteome</keyword>
<name>A0A9W6FVY9_9BACT</name>
<dbReference type="Gene3D" id="2.60.40.10">
    <property type="entry name" value="Immunoglobulins"/>
    <property type="match status" value="1"/>
</dbReference>